<dbReference type="InterPro" id="IPR040321">
    <property type="entry name" value="SCD2-like"/>
</dbReference>
<protein>
    <submittedName>
        <fullName evidence="4">Coiled-coil domain-containing protein SCD2 isoform X1</fullName>
    </submittedName>
</protein>
<feature type="region of interest" description="Disordered" evidence="2">
    <location>
        <begin position="536"/>
        <end position="555"/>
    </location>
</feature>
<dbReference type="GeneID" id="107924500"/>
<name>A0A1U8LBF3_GOSHI</name>
<gene>
    <name evidence="4" type="primary">LOC107924500</name>
</gene>
<feature type="compositionally biased region" description="Polar residues" evidence="2">
    <location>
        <begin position="543"/>
        <end position="555"/>
    </location>
</feature>
<dbReference type="AlphaFoldDB" id="A0A1U8LBF3"/>
<feature type="compositionally biased region" description="Polar residues" evidence="2">
    <location>
        <begin position="128"/>
        <end position="154"/>
    </location>
</feature>
<dbReference type="GO" id="GO:0000911">
    <property type="term" value="P:cytokinesis by cell plate formation"/>
    <property type="evidence" value="ECO:0007669"/>
    <property type="project" value="InterPro"/>
</dbReference>
<reference evidence="4" key="2">
    <citation type="submission" date="2025-08" db="UniProtKB">
        <authorList>
            <consortium name="RefSeq"/>
        </authorList>
    </citation>
    <scope>IDENTIFICATION</scope>
</reference>
<dbReference type="PANTHER" id="PTHR31762">
    <property type="entry name" value="FAS-BINDING FACTOR-LIKE PROTEIN"/>
    <property type="match status" value="1"/>
</dbReference>
<feature type="region of interest" description="Disordered" evidence="2">
    <location>
        <begin position="124"/>
        <end position="191"/>
    </location>
</feature>
<evidence type="ECO:0000256" key="2">
    <source>
        <dbReference type="SAM" id="MobiDB-lite"/>
    </source>
</evidence>
<feature type="region of interest" description="Disordered" evidence="2">
    <location>
        <begin position="1"/>
        <end position="41"/>
    </location>
</feature>
<feature type="coiled-coil region" evidence="1">
    <location>
        <begin position="191"/>
        <end position="309"/>
    </location>
</feature>
<dbReference type="PaxDb" id="3635-A0A1U8LBF3"/>
<feature type="region of interest" description="Disordered" evidence="2">
    <location>
        <begin position="59"/>
        <end position="95"/>
    </location>
</feature>
<proteinExistence type="predicted"/>
<reference evidence="3" key="1">
    <citation type="journal article" date="2020" name="Nat. Genet.">
        <title>Genomic diversifications of five Gossypium allopolyploid species and their impact on cotton improvement.</title>
        <authorList>
            <person name="Chen Z.J."/>
            <person name="Sreedasyam A."/>
            <person name="Ando A."/>
            <person name="Song Q."/>
            <person name="De Santiago L.M."/>
            <person name="Hulse-Kemp A.M."/>
            <person name="Ding M."/>
            <person name="Ye W."/>
            <person name="Kirkbride R.C."/>
            <person name="Jenkins J."/>
            <person name="Plott C."/>
            <person name="Lovell J."/>
            <person name="Lin Y.M."/>
            <person name="Vaughn R."/>
            <person name="Liu B."/>
            <person name="Simpson S."/>
            <person name="Scheffler B.E."/>
            <person name="Wen L."/>
            <person name="Saski C.A."/>
            <person name="Grover C.E."/>
            <person name="Hu G."/>
            <person name="Conover J.L."/>
            <person name="Carlson J.W."/>
            <person name="Shu S."/>
            <person name="Boston L.B."/>
            <person name="Williams M."/>
            <person name="Peterson D.G."/>
            <person name="McGee K."/>
            <person name="Jones D.C."/>
            <person name="Wendel J.F."/>
            <person name="Stelly D.M."/>
            <person name="Grimwood J."/>
            <person name="Schmutz J."/>
        </authorList>
    </citation>
    <scope>NUCLEOTIDE SEQUENCE [LARGE SCALE GENOMIC DNA]</scope>
    <source>
        <strain evidence="3">cv. TM-1</strain>
    </source>
</reference>
<dbReference type="OrthoDB" id="2014962at2759"/>
<dbReference type="Proteomes" id="UP000818029">
    <property type="component" value="Chromosome A11"/>
</dbReference>
<evidence type="ECO:0000313" key="4">
    <source>
        <dbReference type="RefSeq" id="XP_016710474.1"/>
    </source>
</evidence>
<dbReference type="STRING" id="3635.A0A1U8LBF3"/>
<feature type="compositionally biased region" description="Basic and acidic residues" evidence="2">
    <location>
        <begin position="164"/>
        <end position="174"/>
    </location>
</feature>
<evidence type="ECO:0000256" key="1">
    <source>
        <dbReference type="SAM" id="Coils"/>
    </source>
</evidence>
<dbReference type="PANTHER" id="PTHR31762:SF4">
    <property type="entry name" value="COILED-COIL DOMAIN-CONTAINING PROTEIN SCD2"/>
    <property type="match status" value="1"/>
</dbReference>
<keyword evidence="1" id="KW-0175">Coiled coil</keyword>
<feature type="compositionally biased region" description="Basic and acidic residues" evidence="2">
    <location>
        <begin position="181"/>
        <end position="191"/>
    </location>
</feature>
<organism evidence="3 4">
    <name type="scientific">Gossypium hirsutum</name>
    <name type="common">Upland cotton</name>
    <name type="synonym">Gossypium mexicanum</name>
    <dbReference type="NCBI Taxonomy" id="3635"/>
    <lineage>
        <taxon>Eukaryota</taxon>
        <taxon>Viridiplantae</taxon>
        <taxon>Streptophyta</taxon>
        <taxon>Embryophyta</taxon>
        <taxon>Tracheophyta</taxon>
        <taxon>Spermatophyta</taxon>
        <taxon>Magnoliopsida</taxon>
        <taxon>eudicotyledons</taxon>
        <taxon>Gunneridae</taxon>
        <taxon>Pentapetalae</taxon>
        <taxon>rosids</taxon>
        <taxon>malvids</taxon>
        <taxon>Malvales</taxon>
        <taxon>Malvaceae</taxon>
        <taxon>Malvoideae</taxon>
        <taxon>Gossypium</taxon>
    </lineage>
</organism>
<evidence type="ECO:0000313" key="3">
    <source>
        <dbReference type="Proteomes" id="UP000818029"/>
    </source>
</evidence>
<accession>A0A1U8LBF3</accession>
<dbReference type="RefSeq" id="XP_016710474.1">
    <property type="nucleotide sequence ID" value="XM_016854985.2"/>
</dbReference>
<sequence>MDPRRTGSPVYGRQWSGGSSSSGSSSPAHPQSRVQLGANSGFSTIKRTQNVAANAAAQRLAQVMASQTTDDDEEDDDLGFRFGGPPVPSSFSNNGLNHSTFPAISIARPNRSPSPALGRNFVEHAPSVRSTSAGRPAARSTTTTLMPPSRTSARTPITIPPIDPPKRSRDKRFTADVGQLKAKDAGDQREASALRDELDMLQEENENLLDKLHSAEERREEAEARARELEKQVASLGEGVSLEAKLLSRKEAALRQREAALKAAKQTKDGREEEIAALRSELENLKDGTATAVEQLREAESEAKALRSMTQRMVLTQEEMEEVVLKRCWLARYWGLAVQHGICADIAVSKHEYWSALAPLPFEIIVSAGQKAKEEAWDRGAGDLDRSKLVRDLNDLTGEGNIESMLSVEMALRELASLKVEDAVIQALGRHRRLSLHRQSVSDSKSPGDPKLIDAFELSEEEGEDVLFKEAWLTYFWRRAKVHGIEEDIAEDRLQFWISRSGQTPTSHDAVDVDRGLFELQKLGIEQQLWEASRKEIDHPSAASLSNNNDPENSL</sequence>
<feature type="compositionally biased region" description="Low complexity" evidence="2">
    <location>
        <begin position="16"/>
        <end position="26"/>
    </location>
</feature>
<keyword evidence="3" id="KW-1185">Reference proteome</keyword>
<dbReference type="KEGG" id="ghi:107924500"/>
<feature type="compositionally biased region" description="Polar residues" evidence="2">
    <location>
        <begin position="27"/>
        <end position="41"/>
    </location>
</feature>